<dbReference type="CDD" id="cd04791">
    <property type="entry name" value="LanC_SerThrkinase"/>
    <property type="match status" value="1"/>
</dbReference>
<evidence type="ECO:0000256" key="5">
    <source>
        <dbReference type="ARBA" id="ARBA00022777"/>
    </source>
</evidence>
<name>A0A1I1ZHG3_9ACTN</name>
<keyword evidence="7" id="KW-0479">Metal-binding</keyword>
<feature type="region of interest" description="Disordered" evidence="8">
    <location>
        <begin position="175"/>
        <end position="206"/>
    </location>
</feature>
<keyword evidence="3" id="KW-0808">Transferase</keyword>
<feature type="compositionally biased region" description="Pro residues" evidence="8">
    <location>
        <begin position="187"/>
        <end position="201"/>
    </location>
</feature>
<dbReference type="GO" id="GO:0031179">
    <property type="term" value="P:peptide modification"/>
    <property type="evidence" value="ECO:0007669"/>
    <property type="project" value="InterPro"/>
</dbReference>
<feature type="domain" description="Protein kinase" evidence="9">
    <location>
        <begin position="216"/>
        <end position="480"/>
    </location>
</feature>
<dbReference type="Gene3D" id="1.10.510.10">
    <property type="entry name" value="Transferase(Phosphotransferase) domain 1"/>
    <property type="match status" value="1"/>
</dbReference>
<dbReference type="SMART" id="SM01260">
    <property type="entry name" value="LANC_like"/>
    <property type="match status" value="1"/>
</dbReference>
<dbReference type="RefSeq" id="WP_177319516.1">
    <property type="nucleotide sequence ID" value="NZ_BOMT01000014.1"/>
</dbReference>
<dbReference type="EC" id="2.7.11.1" evidence="1"/>
<feature type="binding site" evidence="7">
    <location>
        <position position="756"/>
    </location>
    <ligand>
        <name>Zn(2+)</name>
        <dbReference type="ChEBI" id="CHEBI:29105"/>
    </ligand>
</feature>
<dbReference type="Pfam" id="PF00069">
    <property type="entry name" value="Pkinase"/>
    <property type="match status" value="1"/>
</dbReference>
<dbReference type="PANTHER" id="PTHR43289">
    <property type="entry name" value="MITOGEN-ACTIVATED PROTEIN KINASE KINASE KINASE 20-RELATED"/>
    <property type="match status" value="1"/>
</dbReference>
<dbReference type="Gene3D" id="1.50.10.20">
    <property type="match status" value="1"/>
</dbReference>
<keyword evidence="5 10" id="KW-0418">Kinase</keyword>
<gene>
    <name evidence="10" type="ORF">SAMN05421541_10145</name>
</gene>
<dbReference type="GO" id="GO:0046872">
    <property type="term" value="F:metal ion binding"/>
    <property type="evidence" value="ECO:0007669"/>
    <property type="project" value="UniProtKB-KW"/>
</dbReference>
<dbReference type="SUPFAM" id="SSF56112">
    <property type="entry name" value="Protein kinase-like (PK-like)"/>
    <property type="match status" value="1"/>
</dbReference>
<evidence type="ECO:0000313" key="10">
    <source>
        <dbReference type="EMBL" id="SFE29780.1"/>
    </source>
</evidence>
<proteinExistence type="predicted"/>
<accession>A0A1I1ZHG3</accession>
<evidence type="ECO:0000259" key="9">
    <source>
        <dbReference type="PROSITE" id="PS50011"/>
    </source>
</evidence>
<dbReference type="SUPFAM" id="SSF158745">
    <property type="entry name" value="LanC-like"/>
    <property type="match status" value="1"/>
</dbReference>
<dbReference type="AlphaFoldDB" id="A0A1I1ZHG3"/>
<dbReference type="InterPro" id="IPR000719">
    <property type="entry name" value="Prot_kinase_dom"/>
</dbReference>
<feature type="binding site" evidence="7">
    <location>
        <position position="801"/>
    </location>
    <ligand>
        <name>Zn(2+)</name>
        <dbReference type="ChEBI" id="CHEBI:29105"/>
    </ligand>
</feature>
<feature type="binding site" evidence="7">
    <location>
        <position position="802"/>
    </location>
    <ligand>
        <name>Zn(2+)</name>
        <dbReference type="ChEBI" id="CHEBI:29105"/>
    </ligand>
</feature>
<dbReference type="InterPro" id="IPR058053">
    <property type="entry name" value="RamC_C"/>
</dbReference>
<evidence type="ECO:0000256" key="7">
    <source>
        <dbReference type="PIRSR" id="PIRSR607822-1"/>
    </source>
</evidence>
<dbReference type="PANTHER" id="PTHR43289:SF6">
    <property type="entry name" value="SERINE_THREONINE-PROTEIN KINASE NEKL-3"/>
    <property type="match status" value="1"/>
</dbReference>
<dbReference type="Pfam" id="PF25816">
    <property type="entry name" value="RamC_N"/>
    <property type="match status" value="1"/>
</dbReference>
<evidence type="ECO:0000256" key="3">
    <source>
        <dbReference type="ARBA" id="ARBA00022679"/>
    </source>
</evidence>
<keyword evidence="2 10" id="KW-0723">Serine/threonine-protein kinase</keyword>
<dbReference type="Proteomes" id="UP000199645">
    <property type="component" value="Unassembled WGS sequence"/>
</dbReference>
<feature type="compositionally biased region" description="Basic and acidic residues" evidence="8">
    <location>
        <begin position="175"/>
        <end position="184"/>
    </location>
</feature>
<dbReference type="Pfam" id="PF05147">
    <property type="entry name" value="LANC_like"/>
    <property type="match status" value="1"/>
</dbReference>
<keyword evidence="4" id="KW-0547">Nucleotide-binding</keyword>
<dbReference type="GO" id="GO:0005524">
    <property type="term" value="F:ATP binding"/>
    <property type="evidence" value="ECO:0007669"/>
    <property type="project" value="UniProtKB-KW"/>
</dbReference>
<dbReference type="Gene3D" id="3.30.200.20">
    <property type="entry name" value="Phosphorylase Kinase, domain 1"/>
    <property type="match status" value="1"/>
</dbReference>
<keyword evidence="6" id="KW-0067">ATP-binding</keyword>
<dbReference type="InterPro" id="IPR057929">
    <property type="entry name" value="RamC_N"/>
</dbReference>
<evidence type="ECO:0000313" key="11">
    <source>
        <dbReference type="Proteomes" id="UP000199645"/>
    </source>
</evidence>
<evidence type="ECO:0000256" key="6">
    <source>
        <dbReference type="ARBA" id="ARBA00022840"/>
    </source>
</evidence>
<keyword evidence="11" id="KW-1185">Reference proteome</keyword>
<dbReference type="InterPro" id="IPR011009">
    <property type="entry name" value="Kinase-like_dom_sf"/>
</dbReference>
<dbReference type="PROSITE" id="PS50011">
    <property type="entry name" value="PROTEIN_KINASE_DOM"/>
    <property type="match status" value="1"/>
</dbReference>
<evidence type="ECO:0000256" key="8">
    <source>
        <dbReference type="SAM" id="MobiDB-lite"/>
    </source>
</evidence>
<dbReference type="SMART" id="SM00220">
    <property type="entry name" value="S_TKc"/>
    <property type="match status" value="1"/>
</dbReference>
<dbReference type="PRINTS" id="PR01950">
    <property type="entry name" value="LANCSUPER"/>
</dbReference>
<dbReference type="EMBL" id="FONV01000001">
    <property type="protein sequence ID" value="SFE29780.1"/>
    <property type="molecule type" value="Genomic_DNA"/>
</dbReference>
<organism evidence="10 11">
    <name type="scientific">Actinoplanes philippinensis</name>
    <dbReference type="NCBI Taxonomy" id="35752"/>
    <lineage>
        <taxon>Bacteria</taxon>
        <taxon>Bacillati</taxon>
        <taxon>Actinomycetota</taxon>
        <taxon>Actinomycetes</taxon>
        <taxon>Micromonosporales</taxon>
        <taxon>Micromonosporaceae</taxon>
        <taxon>Actinoplanes</taxon>
    </lineage>
</organism>
<dbReference type="GO" id="GO:0004674">
    <property type="term" value="F:protein serine/threonine kinase activity"/>
    <property type="evidence" value="ECO:0007669"/>
    <property type="project" value="UniProtKB-KW"/>
</dbReference>
<protein>
    <recommendedName>
        <fullName evidence="1">non-specific serine/threonine protein kinase</fullName>
        <ecNumber evidence="1">2.7.11.1</ecNumber>
    </recommendedName>
</protein>
<evidence type="ECO:0000256" key="2">
    <source>
        <dbReference type="ARBA" id="ARBA00022527"/>
    </source>
</evidence>
<dbReference type="STRING" id="35752.SAMN05421541_10145"/>
<sequence>MLDQGMPTSFPLRGLVELVLAAQPPHAQWNVTEDEFWCRVRPEDTPARVQGWKLHLSATPLSAPEVLHRAAQVLIRNGCAFKFAGRAEHVLELTGTRYDRAQCGKFITAYPHDDDQFRALAGELDQVTAGLPGPAILSDRPVRRGGIVHYRFGAFDGVSVLTNDGSYQVRLRRPDGSTMEDARRPAFTPPPWADLPLPGPEPTGTASRPVLIRDRYVVREAIQHSSGGGVYRASDRHTDADVVIKQARAHVGGGHTGQDARDTLRAEAVTLTQLAGLGPDLIEIFDQDGHTFLVETLVPGLSLASWVQERSHAYGTDGLPVAQVITLAERLCDLLDEVHRRGWVYRDFSPNNLMVDADLTVRLIDPELAVRPGEWVFLSHTPGYAAPEYLAARNFAPAPPREADHFALGAVLFYLVTGVNAGFAPDDPVVRPAAERMATVLGLQAPHNEAARRLAPVIAGLCAPDPAARWDTARVRHKFTETPAPAAAPPARWDAAIRDHLVRDGLAQLLLEIDTGNDKRLGRSTPFGAGTEPGNVQHGSAGLLSTLTTASRILAGPALHDAVARVAAWTSARLGRTPNPLPGLTFGRSGTAWALLDAGRHLEDDALERAAVELALAVPVRWPNPDLFHGAAGAGLTQLHFWRATGRPEFLHRAVECADGLLEAAEYLDEDVFWPVPDDFDSNLAGLRHFGYAHGVAGVGTFLLAAGLDAGRPAYLAAAERAGSTLIRAAELGPWGARWRPDRSSPPGTGMRYHLCSGSSGVGTFLVRLWAHTRDPQVWDLVTAAADAVHRTRWTATPSVCHGLAGNGEFLLDVADMAGTEGSPFRDRADDLAAAMYARHADRGGLMVLPDETGQRFSTDYQVGLAGNLAFLLRLGHGGPRPWTVPA</sequence>
<dbReference type="InterPro" id="IPR007822">
    <property type="entry name" value="LANC-like"/>
</dbReference>
<evidence type="ECO:0000256" key="4">
    <source>
        <dbReference type="ARBA" id="ARBA00022741"/>
    </source>
</evidence>
<reference evidence="10 11" key="1">
    <citation type="submission" date="2016-10" db="EMBL/GenBank/DDBJ databases">
        <authorList>
            <person name="de Groot N.N."/>
        </authorList>
    </citation>
    <scope>NUCLEOTIDE SEQUENCE [LARGE SCALE GENOMIC DNA]</scope>
    <source>
        <strain evidence="10 11">DSM 43019</strain>
    </source>
</reference>
<dbReference type="NCBIfam" id="NF038150">
    <property type="entry name" value="lanthi_synth_IV"/>
    <property type="match status" value="1"/>
</dbReference>
<keyword evidence="7" id="KW-0862">Zinc</keyword>
<evidence type="ECO:0000256" key="1">
    <source>
        <dbReference type="ARBA" id="ARBA00012513"/>
    </source>
</evidence>